<evidence type="ECO:0000313" key="8">
    <source>
        <dbReference type="EMBL" id="KAF3425149.1"/>
    </source>
</evidence>
<keyword evidence="4" id="KW-0547">Nucleotide-binding</keyword>
<evidence type="ECO:0000256" key="6">
    <source>
        <dbReference type="ARBA" id="ARBA00023242"/>
    </source>
</evidence>
<dbReference type="FunFam" id="1.10.8.60:FF:000028">
    <property type="entry name" value="Replication factor C subunit 5"/>
    <property type="match status" value="1"/>
</dbReference>
<dbReference type="InterPro" id="IPR003959">
    <property type="entry name" value="ATPase_AAA_core"/>
</dbReference>
<evidence type="ECO:0000256" key="3">
    <source>
        <dbReference type="ARBA" id="ARBA00022705"/>
    </source>
</evidence>
<dbReference type="InterPro" id="IPR047854">
    <property type="entry name" value="RFC_lid"/>
</dbReference>
<dbReference type="GO" id="GO:0005524">
    <property type="term" value="F:ATP binding"/>
    <property type="evidence" value="ECO:0007669"/>
    <property type="project" value="UniProtKB-KW"/>
</dbReference>
<reference evidence="8" key="1">
    <citation type="submission" date="2019-11" db="EMBL/GenBank/DDBJ databases">
        <title>The nuclear and mitochondrial genomes of Frieseomelitta varia - a highly eusocial stingless bee (Meliponini) with a permanently sterile worker caste.</title>
        <authorList>
            <person name="Freitas F.C.P."/>
            <person name="Lourenco A.P."/>
            <person name="Nunes F.M.F."/>
            <person name="Paschoal A.R."/>
            <person name="Abreu F.C.P."/>
            <person name="Barbin F.O."/>
            <person name="Bataglia L."/>
            <person name="Cardoso-Junior C.A.M."/>
            <person name="Cervoni M.S."/>
            <person name="Silva S.R."/>
            <person name="Dalarmi F."/>
            <person name="Del Lama M.A."/>
            <person name="Depintor T.S."/>
            <person name="Ferreira K.M."/>
            <person name="Goria P.S."/>
            <person name="Jaskot M.C."/>
            <person name="Lago D.C."/>
            <person name="Luna-Lucena D."/>
            <person name="Moda L.M."/>
            <person name="Nascimento L."/>
            <person name="Pedrino M."/>
            <person name="Rabico F.O."/>
            <person name="Sanches F.C."/>
            <person name="Santos D.E."/>
            <person name="Santos C.G."/>
            <person name="Vieira J."/>
            <person name="Lopes T.F."/>
            <person name="Barchuk A.R."/>
            <person name="Hartfelder K."/>
            <person name="Simoes Z.L.P."/>
            <person name="Bitondi M.M.G."/>
            <person name="Pinheiro D.G."/>
        </authorList>
    </citation>
    <scope>NUCLEOTIDE SEQUENCE</scope>
    <source>
        <strain evidence="8">USP_RPSP 00005682</strain>
        <tissue evidence="8">Whole individual</tissue>
    </source>
</reference>
<dbReference type="GO" id="GO:0003677">
    <property type="term" value="F:DNA binding"/>
    <property type="evidence" value="ECO:0007669"/>
    <property type="project" value="InterPro"/>
</dbReference>
<comment type="caution">
    <text evidence="8">The sequence shown here is derived from an EMBL/GenBank/DDBJ whole genome shotgun (WGS) entry which is preliminary data.</text>
</comment>
<dbReference type="CDD" id="cd00009">
    <property type="entry name" value="AAA"/>
    <property type="match status" value="1"/>
</dbReference>
<dbReference type="GO" id="GO:0003689">
    <property type="term" value="F:DNA clamp loader activity"/>
    <property type="evidence" value="ECO:0007669"/>
    <property type="project" value="TreeGrafter"/>
</dbReference>
<keyword evidence="5" id="KW-0067">ATP-binding</keyword>
<dbReference type="PANTHER" id="PTHR11669:SF9">
    <property type="entry name" value="REPLICATION FACTOR C SUBUNIT 5"/>
    <property type="match status" value="1"/>
</dbReference>
<dbReference type="InterPro" id="IPR027417">
    <property type="entry name" value="P-loop_NTPase"/>
</dbReference>
<protein>
    <recommendedName>
        <fullName evidence="7">AAA+ ATPase domain-containing protein</fullName>
    </recommendedName>
</protein>
<dbReference type="GO" id="GO:0006281">
    <property type="term" value="P:DNA repair"/>
    <property type="evidence" value="ECO:0007669"/>
    <property type="project" value="TreeGrafter"/>
</dbReference>
<evidence type="ECO:0000313" key="9">
    <source>
        <dbReference type="Proteomes" id="UP000655588"/>
    </source>
</evidence>
<dbReference type="AlphaFoldDB" id="A0A833RAC2"/>
<keyword evidence="3" id="KW-0235">DNA replication</keyword>
<dbReference type="Gene3D" id="3.40.50.300">
    <property type="entry name" value="P-loop containing nucleotide triphosphate hydrolases"/>
    <property type="match status" value="1"/>
</dbReference>
<sequence length="371" mass="42168">MTEKSIYSTNLPWVEKYRPKKLDDLISHEEIIQTSQYKCQFNDFTKVCNDRTFTRAISFFIAVNENQLPHLLFYGPPGTGKTSTILACARKLYTPAQFNSMVLEMNASDDRGINIVRGQILSFASTGTMYKSGFKLIILDEADAMTKDAQNALRRIIEKYTDNVRFCIICNYLSQIIPALQSRCTKFRFGPLSTDQILPRLDTIIKEENLNVSEDGKQALITLSGGDMRKVLNVLQSTWLAFGAVTEENVYSCVGHPLPIDIKNIVNWLLNESYELCYCKIQDMKLRKGLALQDILTELHLFVNKSMPLAYKFQRYQSNCFVLVEFPDSILINLIIKLAEIEKRISIGCSETVQLNALVSAFQSARDIEAS</sequence>
<evidence type="ECO:0000256" key="4">
    <source>
        <dbReference type="ARBA" id="ARBA00022741"/>
    </source>
</evidence>
<dbReference type="Pfam" id="PF00004">
    <property type="entry name" value="AAA"/>
    <property type="match status" value="1"/>
</dbReference>
<name>A0A833RAC2_9HYME</name>
<dbReference type="Gene3D" id="1.20.272.10">
    <property type="match status" value="1"/>
</dbReference>
<dbReference type="InterPro" id="IPR008921">
    <property type="entry name" value="DNA_pol3_clamp-load_cplx_C"/>
</dbReference>
<dbReference type="EMBL" id="WNWW01000412">
    <property type="protein sequence ID" value="KAF3425149.1"/>
    <property type="molecule type" value="Genomic_DNA"/>
</dbReference>
<dbReference type="SUPFAM" id="SSF52540">
    <property type="entry name" value="P-loop containing nucleoside triphosphate hydrolases"/>
    <property type="match status" value="1"/>
</dbReference>
<organism evidence="8 9">
    <name type="scientific">Frieseomelitta varia</name>
    <dbReference type="NCBI Taxonomy" id="561572"/>
    <lineage>
        <taxon>Eukaryota</taxon>
        <taxon>Metazoa</taxon>
        <taxon>Ecdysozoa</taxon>
        <taxon>Arthropoda</taxon>
        <taxon>Hexapoda</taxon>
        <taxon>Insecta</taxon>
        <taxon>Pterygota</taxon>
        <taxon>Neoptera</taxon>
        <taxon>Endopterygota</taxon>
        <taxon>Hymenoptera</taxon>
        <taxon>Apocrita</taxon>
        <taxon>Aculeata</taxon>
        <taxon>Apoidea</taxon>
        <taxon>Anthophila</taxon>
        <taxon>Apidae</taxon>
        <taxon>Frieseomelitta</taxon>
    </lineage>
</organism>
<comment type="similarity">
    <text evidence="2">Belongs to the activator 1 small subunits family.</text>
</comment>
<dbReference type="Proteomes" id="UP000655588">
    <property type="component" value="Unassembled WGS sequence"/>
</dbReference>
<dbReference type="InterPro" id="IPR050238">
    <property type="entry name" value="DNA_Rep/Repair_Clamp_Loader"/>
</dbReference>
<dbReference type="SMART" id="SM00382">
    <property type="entry name" value="AAA"/>
    <property type="match status" value="1"/>
</dbReference>
<dbReference type="GO" id="GO:0005634">
    <property type="term" value="C:nucleus"/>
    <property type="evidence" value="ECO:0007669"/>
    <property type="project" value="UniProtKB-SubCell"/>
</dbReference>
<feature type="domain" description="AAA+ ATPase" evidence="7">
    <location>
        <begin position="67"/>
        <end position="195"/>
    </location>
</feature>
<dbReference type="InterPro" id="IPR003593">
    <property type="entry name" value="AAA+_ATPase"/>
</dbReference>
<evidence type="ECO:0000256" key="2">
    <source>
        <dbReference type="ARBA" id="ARBA00005378"/>
    </source>
</evidence>
<dbReference type="CDD" id="cd18140">
    <property type="entry name" value="HLD_clamp_RFC"/>
    <property type="match status" value="1"/>
</dbReference>
<comment type="subcellular location">
    <subcellularLocation>
        <location evidence="1">Nucleus</location>
    </subcellularLocation>
</comment>
<dbReference type="FunFam" id="3.40.50.300:FF:000129">
    <property type="entry name" value="Replication factor C subunit 5"/>
    <property type="match status" value="1"/>
</dbReference>
<dbReference type="Pfam" id="PF08542">
    <property type="entry name" value="Rep_fac_C"/>
    <property type="match status" value="1"/>
</dbReference>
<dbReference type="Gene3D" id="1.10.8.60">
    <property type="match status" value="1"/>
</dbReference>
<dbReference type="GO" id="GO:0005663">
    <property type="term" value="C:DNA replication factor C complex"/>
    <property type="evidence" value="ECO:0007669"/>
    <property type="project" value="TreeGrafter"/>
</dbReference>
<accession>A0A833RAC2</accession>
<evidence type="ECO:0000256" key="5">
    <source>
        <dbReference type="ARBA" id="ARBA00022840"/>
    </source>
</evidence>
<dbReference type="InterPro" id="IPR013748">
    <property type="entry name" value="Rep_factorC_C"/>
</dbReference>
<gene>
    <name evidence="8" type="ORF">E2986_08788</name>
</gene>
<evidence type="ECO:0000256" key="1">
    <source>
        <dbReference type="ARBA" id="ARBA00004123"/>
    </source>
</evidence>
<dbReference type="GO" id="GO:0016887">
    <property type="term" value="F:ATP hydrolysis activity"/>
    <property type="evidence" value="ECO:0007669"/>
    <property type="project" value="InterPro"/>
</dbReference>
<dbReference type="SUPFAM" id="SSF48019">
    <property type="entry name" value="post-AAA+ oligomerization domain-like"/>
    <property type="match status" value="1"/>
</dbReference>
<proteinExistence type="inferred from homology"/>
<evidence type="ECO:0000259" key="7">
    <source>
        <dbReference type="SMART" id="SM00382"/>
    </source>
</evidence>
<dbReference type="PANTHER" id="PTHR11669">
    <property type="entry name" value="REPLICATION FACTOR C / DNA POLYMERASE III GAMMA-TAU SUBUNIT"/>
    <property type="match status" value="1"/>
</dbReference>
<keyword evidence="6" id="KW-0539">Nucleus</keyword>
<dbReference type="GO" id="GO:0006261">
    <property type="term" value="P:DNA-templated DNA replication"/>
    <property type="evidence" value="ECO:0007669"/>
    <property type="project" value="TreeGrafter"/>
</dbReference>
<keyword evidence="9" id="KW-1185">Reference proteome</keyword>